<feature type="region of interest" description="Disordered" evidence="1">
    <location>
        <begin position="1"/>
        <end position="22"/>
    </location>
</feature>
<dbReference type="EMBL" id="BMSA01000053">
    <property type="protein sequence ID" value="GGT97187.1"/>
    <property type="molecule type" value="Genomic_DNA"/>
</dbReference>
<dbReference type="AlphaFoldDB" id="A0A918HS04"/>
<sequence length="285" mass="30573">MTAGTRQGHAPRERNVNRQDRANAVDQEMAASPLPDAAVRALGRWWSENASAHADGTPATHTIRYTPNRWAQITPWPSALAPASCGSDAGVSRAKVASAVADALRREAFREALVATYVWGKGKRGTPGGSGPATLHKILAAEGLDAALPHAVTTLSEHSAEAAYAALHRRVPGFGPSFYTKFLYFVGKTVPSATGPQPLVLDRVLAQRLRSLAQTVGRKTGHDPDGSIASWVWRNGNWSPHRYAVYLTFLHAAARQLAAGDSWPPDASPDLLEYALFTTTWQAPG</sequence>
<name>A0A918HS04_9ACTN</name>
<dbReference type="Proteomes" id="UP000646776">
    <property type="component" value="Unassembled WGS sequence"/>
</dbReference>
<proteinExistence type="predicted"/>
<reference evidence="2" key="2">
    <citation type="submission" date="2020-09" db="EMBL/GenBank/DDBJ databases">
        <authorList>
            <person name="Sun Q."/>
            <person name="Ohkuma M."/>
        </authorList>
    </citation>
    <scope>NUCLEOTIDE SEQUENCE</scope>
    <source>
        <strain evidence="2">JCM 4125</strain>
    </source>
</reference>
<organism evidence="2 3">
    <name type="scientific">Streptomyces phaeofaciens</name>
    <dbReference type="NCBI Taxonomy" id="68254"/>
    <lineage>
        <taxon>Bacteria</taxon>
        <taxon>Bacillati</taxon>
        <taxon>Actinomycetota</taxon>
        <taxon>Actinomycetes</taxon>
        <taxon>Kitasatosporales</taxon>
        <taxon>Streptomycetaceae</taxon>
        <taxon>Streptomyces</taxon>
    </lineage>
</organism>
<protein>
    <submittedName>
        <fullName evidence="2">Uncharacterized protein</fullName>
    </submittedName>
</protein>
<reference evidence="2" key="1">
    <citation type="journal article" date="2014" name="Int. J. Syst. Evol. Microbiol.">
        <title>Complete genome sequence of Corynebacterium casei LMG S-19264T (=DSM 44701T), isolated from a smear-ripened cheese.</title>
        <authorList>
            <consortium name="US DOE Joint Genome Institute (JGI-PGF)"/>
            <person name="Walter F."/>
            <person name="Albersmeier A."/>
            <person name="Kalinowski J."/>
            <person name="Ruckert C."/>
        </authorList>
    </citation>
    <scope>NUCLEOTIDE SEQUENCE</scope>
    <source>
        <strain evidence="2">JCM 4125</strain>
    </source>
</reference>
<gene>
    <name evidence="2" type="ORF">GCM10010226_88240</name>
</gene>
<dbReference type="Pfam" id="PF21790">
    <property type="entry name" value="OGG"/>
    <property type="match status" value="1"/>
</dbReference>
<comment type="caution">
    <text evidence="2">The sequence shown here is derived from an EMBL/GenBank/DDBJ whole genome shotgun (WGS) entry which is preliminary data.</text>
</comment>
<accession>A0A918HS04</accession>
<feature type="compositionally biased region" description="Basic and acidic residues" evidence="1">
    <location>
        <begin position="10"/>
        <end position="22"/>
    </location>
</feature>
<evidence type="ECO:0000313" key="2">
    <source>
        <dbReference type="EMBL" id="GGT97187.1"/>
    </source>
</evidence>
<dbReference type="InterPro" id="IPR048868">
    <property type="entry name" value="OGG-like_put"/>
</dbReference>
<keyword evidence="3" id="KW-1185">Reference proteome</keyword>
<evidence type="ECO:0000256" key="1">
    <source>
        <dbReference type="SAM" id="MobiDB-lite"/>
    </source>
</evidence>
<evidence type="ECO:0000313" key="3">
    <source>
        <dbReference type="Proteomes" id="UP000646776"/>
    </source>
</evidence>